<reference evidence="2" key="2">
    <citation type="journal article" date="2015" name="Fish Shellfish Immunol.">
        <title>Early steps in the European eel (Anguilla anguilla)-Vibrio vulnificus interaction in the gills: Role of the RtxA13 toxin.</title>
        <authorList>
            <person name="Callol A."/>
            <person name="Pajuelo D."/>
            <person name="Ebbesson L."/>
            <person name="Teles M."/>
            <person name="MacKenzie S."/>
            <person name="Amaro C."/>
        </authorList>
    </citation>
    <scope>NUCLEOTIDE SEQUENCE</scope>
</reference>
<feature type="compositionally biased region" description="Basic and acidic residues" evidence="1">
    <location>
        <begin position="13"/>
        <end position="35"/>
    </location>
</feature>
<dbReference type="AlphaFoldDB" id="A0A0E9RYX6"/>
<name>A0A0E9RYX6_ANGAN</name>
<protein>
    <submittedName>
        <fullName evidence="2">Uncharacterized protein</fullName>
    </submittedName>
</protein>
<evidence type="ECO:0000256" key="1">
    <source>
        <dbReference type="SAM" id="MobiDB-lite"/>
    </source>
</evidence>
<dbReference type="EMBL" id="GBXM01074148">
    <property type="protein sequence ID" value="JAH34429.1"/>
    <property type="molecule type" value="Transcribed_RNA"/>
</dbReference>
<evidence type="ECO:0000313" key="2">
    <source>
        <dbReference type="EMBL" id="JAH34429.1"/>
    </source>
</evidence>
<accession>A0A0E9RYX6</accession>
<sequence length="49" mass="5338">MKGQRDAAASQERQTDDAKPERSFQLRPRGAKEETSDTAALIGGICSCR</sequence>
<feature type="region of interest" description="Disordered" evidence="1">
    <location>
        <begin position="1"/>
        <end position="37"/>
    </location>
</feature>
<proteinExistence type="predicted"/>
<organism evidence="2">
    <name type="scientific">Anguilla anguilla</name>
    <name type="common">European freshwater eel</name>
    <name type="synonym">Muraena anguilla</name>
    <dbReference type="NCBI Taxonomy" id="7936"/>
    <lineage>
        <taxon>Eukaryota</taxon>
        <taxon>Metazoa</taxon>
        <taxon>Chordata</taxon>
        <taxon>Craniata</taxon>
        <taxon>Vertebrata</taxon>
        <taxon>Euteleostomi</taxon>
        <taxon>Actinopterygii</taxon>
        <taxon>Neopterygii</taxon>
        <taxon>Teleostei</taxon>
        <taxon>Anguilliformes</taxon>
        <taxon>Anguillidae</taxon>
        <taxon>Anguilla</taxon>
    </lineage>
</organism>
<reference evidence="2" key="1">
    <citation type="submission" date="2014-11" db="EMBL/GenBank/DDBJ databases">
        <authorList>
            <person name="Amaro Gonzalez C."/>
        </authorList>
    </citation>
    <scope>NUCLEOTIDE SEQUENCE</scope>
</reference>